<protein>
    <recommendedName>
        <fullName evidence="7">Mucoidy inhibitor A</fullName>
    </recommendedName>
</protein>
<dbReference type="Pfam" id="PF13598">
    <property type="entry name" value="DUF4139"/>
    <property type="match status" value="1"/>
</dbReference>
<comment type="caution">
    <text evidence="4">The sequence shown here is derived from an EMBL/GenBank/DDBJ whole genome shotgun (WGS) entry which is preliminary data.</text>
</comment>
<dbReference type="PANTHER" id="PTHR31005:SF8">
    <property type="entry name" value="DUF4139 DOMAIN-CONTAINING PROTEIN"/>
    <property type="match status" value="1"/>
</dbReference>
<keyword evidence="6" id="KW-1185">Reference proteome</keyword>
<evidence type="ECO:0000259" key="3">
    <source>
        <dbReference type="Pfam" id="PF13600"/>
    </source>
</evidence>
<dbReference type="EMBL" id="CAJNOQ010028446">
    <property type="protein sequence ID" value="CAF1561636.1"/>
    <property type="molecule type" value="Genomic_DNA"/>
</dbReference>
<feature type="domain" description="DUF4140" evidence="3">
    <location>
        <begin position="35"/>
        <end position="137"/>
    </location>
</feature>
<dbReference type="Proteomes" id="UP000681722">
    <property type="component" value="Unassembled WGS sequence"/>
</dbReference>
<dbReference type="InterPro" id="IPR025554">
    <property type="entry name" value="DUF4140"/>
</dbReference>
<dbReference type="OrthoDB" id="10068793at2759"/>
<name>A0A815XTN8_9BILA</name>
<evidence type="ECO:0008006" key="7">
    <source>
        <dbReference type="Google" id="ProtNLM"/>
    </source>
</evidence>
<evidence type="ECO:0000313" key="6">
    <source>
        <dbReference type="Proteomes" id="UP000663829"/>
    </source>
</evidence>
<dbReference type="InterPro" id="IPR037291">
    <property type="entry name" value="DUF4139"/>
</dbReference>
<evidence type="ECO:0000259" key="2">
    <source>
        <dbReference type="Pfam" id="PF13598"/>
    </source>
</evidence>
<gene>
    <name evidence="4" type="ORF">GPM918_LOCUS39801</name>
    <name evidence="5" type="ORF">SRO942_LOCUS40704</name>
</gene>
<feature type="domain" description="DUF4139" evidence="2">
    <location>
        <begin position="232"/>
        <end position="588"/>
    </location>
</feature>
<proteinExistence type="predicted"/>
<accession>A0A815XTN8</accession>
<sequence>MTSETTTINVADTTTPITVTTIHCNIDKECPIKYVTVYNDRAEITRSYTKQFDLDGTYELILDGFSTYVDQNSFHVKGGTGRATILEVSYHTRYEKVQTDTTAAETKREQIQKQVQDLDNDIAQHQQELDRINKNLNWLDGRAKHLMNNTEKSDNSLQQTEQFLDFYYQKLKTFDENKMIEEHKVKSLNEHRETLMKDLNTYGSTLSSTVGNEHREVTILLNVQDNKCVVNIEISYLILNCSWKASYDVRVISESKLEQTQLTYYGIITNQSNENWLNTQFSLSTATPSLSGTPPKLSTLKIDYKRPNYRSSSVDYDRLSSLECKAASMSLQSAAFYHRRSATLIPKLSLGNNSKASESMFAIDENTDDVGVLVSKAETGLSSTSFSIPRSATIESDGKPHKVTIGVLQLESKFTYTIVPKLSSYVYLKATTTNTSDKQLLAGPINVFMDNDFITHSRIENVSIDEKFDLYLGIDSNVKCEYKPVRKMNEIQGLISKVNHEYIKHETKIKNLKTIDVCIYVYDHLPLSSDEKIKVKLLLPQDISKLKEHSTASISTILNDDNNVEWKLLLKAKEECKLPLEYLVEWPKDKQIEYKQ</sequence>
<reference evidence="4" key="1">
    <citation type="submission" date="2021-02" db="EMBL/GenBank/DDBJ databases">
        <authorList>
            <person name="Nowell W R."/>
        </authorList>
    </citation>
    <scope>NUCLEOTIDE SEQUENCE</scope>
</reference>
<dbReference type="AlphaFoldDB" id="A0A815XTN8"/>
<dbReference type="Pfam" id="PF13600">
    <property type="entry name" value="DUF4140"/>
    <property type="match status" value="1"/>
</dbReference>
<feature type="coiled-coil region" evidence="1">
    <location>
        <begin position="101"/>
        <end position="142"/>
    </location>
</feature>
<dbReference type="Proteomes" id="UP000663829">
    <property type="component" value="Unassembled WGS sequence"/>
</dbReference>
<evidence type="ECO:0000313" key="4">
    <source>
        <dbReference type="EMBL" id="CAF1561636.1"/>
    </source>
</evidence>
<organism evidence="4 6">
    <name type="scientific">Didymodactylos carnosus</name>
    <dbReference type="NCBI Taxonomy" id="1234261"/>
    <lineage>
        <taxon>Eukaryota</taxon>
        <taxon>Metazoa</taxon>
        <taxon>Spiralia</taxon>
        <taxon>Gnathifera</taxon>
        <taxon>Rotifera</taxon>
        <taxon>Eurotatoria</taxon>
        <taxon>Bdelloidea</taxon>
        <taxon>Philodinida</taxon>
        <taxon>Philodinidae</taxon>
        <taxon>Didymodactylos</taxon>
    </lineage>
</organism>
<dbReference type="InterPro" id="IPR011935">
    <property type="entry name" value="CHP02231"/>
</dbReference>
<keyword evidence="1" id="KW-0175">Coiled coil</keyword>
<dbReference type="NCBIfam" id="TIGR02231">
    <property type="entry name" value="mucoidy inhibitor MuiA family protein"/>
    <property type="match status" value="1"/>
</dbReference>
<dbReference type="PANTHER" id="PTHR31005">
    <property type="entry name" value="DUF4139 DOMAIN-CONTAINING PROTEIN"/>
    <property type="match status" value="1"/>
</dbReference>
<dbReference type="EMBL" id="CAJOBC010094197">
    <property type="protein sequence ID" value="CAF4423129.1"/>
    <property type="molecule type" value="Genomic_DNA"/>
</dbReference>
<evidence type="ECO:0000313" key="5">
    <source>
        <dbReference type="EMBL" id="CAF4423129.1"/>
    </source>
</evidence>
<evidence type="ECO:0000256" key="1">
    <source>
        <dbReference type="SAM" id="Coils"/>
    </source>
</evidence>